<feature type="domain" description="Urease accessory protein UreH-like transmembrane" evidence="2">
    <location>
        <begin position="12"/>
        <end position="222"/>
    </location>
</feature>
<proteinExistence type="predicted"/>
<evidence type="ECO:0000256" key="1">
    <source>
        <dbReference type="SAM" id="Phobius"/>
    </source>
</evidence>
<gene>
    <name evidence="3" type="ORF">EDC29_101407</name>
</gene>
<evidence type="ECO:0000313" key="4">
    <source>
        <dbReference type="Proteomes" id="UP000295247"/>
    </source>
</evidence>
<feature type="transmembrane region" description="Helical" evidence="1">
    <location>
        <begin position="176"/>
        <end position="200"/>
    </location>
</feature>
<dbReference type="EMBL" id="SMDC01000001">
    <property type="protein sequence ID" value="TCW39990.1"/>
    <property type="molecule type" value="Genomic_DNA"/>
</dbReference>
<accession>A0A4V2WAN8</accession>
<dbReference type="RefSeq" id="WP_123138981.1">
    <property type="nucleotide sequence ID" value="NZ_NRRH01000001.1"/>
</dbReference>
<reference evidence="3 4" key="1">
    <citation type="submission" date="2019-03" db="EMBL/GenBank/DDBJ databases">
        <title>Genomic Encyclopedia of Type Strains, Phase IV (KMG-IV): sequencing the most valuable type-strain genomes for metagenomic binning, comparative biology and taxonomic classification.</title>
        <authorList>
            <person name="Goeker M."/>
        </authorList>
    </citation>
    <scope>NUCLEOTIDE SEQUENCE [LARGE SCALE GENOMIC DNA]</scope>
    <source>
        <strain evidence="3 4">DSM 203</strain>
    </source>
</reference>
<feature type="transmembrane region" description="Helical" evidence="1">
    <location>
        <begin position="92"/>
        <end position="111"/>
    </location>
</feature>
<feature type="transmembrane region" description="Helical" evidence="1">
    <location>
        <begin position="212"/>
        <end position="231"/>
    </location>
</feature>
<organism evidence="3 4">
    <name type="scientific">Marichromatium gracile</name>
    <name type="common">Chromatium gracile</name>
    <dbReference type="NCBI Taxonomy" id="1048"/>
    <lineage>
        <taxon>Bacteria</taxon>
        <taxon>Pseudomonadati</taxon>
        <taxon>Pseudomonadota</taxon>
        <taxon>Gammaproteobacteria</taxon>
        <taxon>Chromatiales</taxon>
        <taxon>Chromatiaceae</taxon>
        <taxon>Marichromatium</taxon>
    </lineage>
</organism>
<dbReference type="PANTHER" id="PTHR42208:SF1">
    <property type="entry name" value="HEAVY METAL TRANSPORTER"/>
    <property type="match status" value="1"/>
</dbReference>
<keyword evidence="1" id="KW-0472">Membrane</keyword>
<feature type="transmembrane region" description="Helical" evidence="1">
    <location>
        <begin position="144"/>
        <end position="164"/>
    </location>
</feature>
<dbReference type="InterPro" id="IPR039447">
    <property type="entry name" value="UreH-like_TM_dom"/>
</dbReference>
<feature type="transmembrane region" description="Helical" evidence="1">
    <location>
        <begin position="59"/>
        <end position="80"/>
    </location>
</feature>
<comment type="caution">
    <text evidence="3">The sequence shown here is derived from an EMBL/GenBank/DDBJ whole genome shotgun (WGS) entry which is preliminary data.</text>
</comment>
<keyword evidence="1" id="KW-1133">Transmembrane helix</keyword>
<dbReference type="Proteomes" id="UP000295247">
    <property type="component" value="Unassembled WGS sequence"/>
</dbReference>
<protein>
    <recommendedName>
        <fullName evidence="2">Urease accessory protein UreH-like transmembrane domain-containing protein</fullName>
    </recommendedName>
</protein>
<evidence type="ECO:0000313" key="3">
    <source>
        <dbReference type="EMBL" id="TCW39990.1"/>
    </source>
</evidence>
<dbReference type="PANTHER" id="PTHR42208">
    <property type="entry name" value="HEAVY METAL TRANSPORTER-RELATED"/>
    <property type="match status" value="1"/>
</dbReference>
<feature type="transmembrane region" description="Helical" evidence="1">
    <location>
        <begin position="12"/>
        <end position="39"/>
    </location>
</feature>
<dbReference type="Pfam" id="PF13386">
    <property type="entry name" value="DsbD_2"/>
    <property type="match status" value="1"/>
</dbReference>
<sequence length="232" mass="24131">MLEQAPLGLYPTAFLVGLLGGVHCLGMCGGVAGTLTLGLDPATRARPRRLLPFLLAYNLARIAGYALAGALVGALGALLVELGPLLAVQRALYGLAGVVMILLGLYLGGWWRVLALGERLGLVLWRRLEPLGRALLPVRSLPRAALIGLIWAWLPCGLVYSVLISALASADAGRGALVMLAFGAGTLPTLVGLGLLAGAAARLGERVWVRQLAGAVVTGFGVHALWQLLVLR</sequence>
<keyword evidence="1" id="KW-0812">Transmembrane</keyword>
<evidence type="ECO:0000259" key="2">
    <source>
        <dbReference type="Pfam" id="PF13386"/>
    </source>
</evidence>
<name>A0A4V2WAN8_MARGR</name>
<dbReference type="AlphaFoldDB" id="A0A4V2WAN8"/>